<gene>
    <name evidence="1" type="ORF">GFJ35_35460</name>
</gene>
<name>A0A6B2MQW7_9BURK</name>
<protein>
    <recommendedName>
        <fullName evidence="2">Restriction alleviation protein, Lar family</fullName>
    </recommendedName>
</protein>
<dbReference type="Pfam" id="PF14354">
    <property type="entry name" value="Lar_restr_allev"/>
    <property type="match status" value="1"/>
</dbReference>
<evidence type="ECO:0000313" key="1">
    <source>
        <dbReference type="EMBL" id="NDV77302.1"/>
    </source>
</evidence>
<proteinExistence type="predicted"/>
<dbReference type="EMBL" id="JAAEAM010000072">
    <property type="protein sequence ID" value="NDV77302.1"/>
    <property type="molecule type" value="Genomic_DNA"/>
</dbReference>
<dbReference type="AlphaFoldDB" id="A0A6B2MQW7"/>
<sequence length="106" mass="11542">MPDHIKGLKIFGGDGHFSGSFDDDGQHAGHELLPCPFCGSTKLALVNTHTPSYWIQCLKCDAEAHGNVPTGGGSKIPNRNDVVRIHRAAMRSAARKWNKRIGAKHE</sequence>
<reference evidence="1" key="1">
    <citation type="submission" date="2019-11" db="EMBL/GenBank/DDBJ databases">
        <title>Burkholderia cenocepacia CF.</title>
        <authorList>
            <person name="Vianna E.F."/>
            <person name="Marques E.A."/>
            <person name="Albano R.M."/>
            <person name="Leao R.S."/>
        </authorList>
    </citation>
    <scope>NUCLEOTIDE SEQUENCE</scope>
    <source>
        <strain evidence="1">MS-2140</strain>
    </source>
</reference>
<comment type="caution">
    <text evidence="1">The sequence shown here is derived from an EMBL/GenBank/DDBJ whole genome shotgun (WGS) entry which is preliminary data.</text>
</comment>
<organism evidence="1">
    <name type="scientific">Burkholderia cenocepacia</name>
    <dbReference type="NCBI Taxonomy" id="95486"/>
    <lineage>
        <taxon>Bacteria</taxon>
        <taxon>Pseudomonadati</taxon>
        <taxon>Pseudomonadota</taxon>
        <taxon>Betaproteobacteria</taxon>
        <taxon>Burkholderiales</taxon>
        <taxon>Burkholderiaceae</taxon>
        <taxon>Burkholderia</taxon>
        <taxon>Burkholderia cepacia complex</taxon>
    </lineage>
</organism>
<accession>A0A6B2MQW7</accession>
<dbReference type="RefSeq" id="WP_163126368.1">
    <property type="nucleotide sequence ID" value="NZ_JAAEAM010000072.1"/>
</dbReference>
<evidence type="ECO:0008006" key="2">
    <source>
        <dbReference type="Google" id="ProtNLM"/>
    </source>
</evidence>